<organism evidence="8">
    <name type="scientific">Paenibacillus sp. BIHB 4019</name>
    <dbReference type="NCBI Taxonomy" id="1870819"/>
    <lineage>
        <taxon>Bacteria</taxon>
        <taxon>Bacillati</taxon>
        <taxon>Bacillota</taxon>
        <taxon>Bacilli</taxon>
        <taxon>Bacillales</taxon>
        <taxon>Paenibacillaceae</taxon>
        <taxon>Paenibacillus</taxon>
    </lineage>
</organism>
<evidence type="ECO:0000256" key="1">
    <source>
        <dbReference type="ARBA" id="ARBA00004651"/>
    </source>
</evidence>
<feature type="transmembrane region" description="Helical" evidence="7">
    <location>
        <begin position="25"/>
        <end position="47"/>
    </location>
</feature>
<dbReference type="Pfam" id="PF03601">
    <property type="entry name" value="Cons_hypoth698"/>
    <property type="match status" value="1"/>
</dbReference>
<proteinExistence type="inferred from homology"/>
<feature type="transmembrane region" description="Helical" evidence="7">
    <location>
        <begin position="299"/>
        <end position="323"/>
    </location>
</feature>
<accession>A0A1B2DSJ8</accession>
<dbReference type="InterPro" id="IPR018383">
    <property type="entry name" value="UPF0324_pro"/>
</dbReference>
<dbReference type="GO" id="GO:0005886">
    <property type="term" value="C:plasma membrane"/>
    <property type="evidence" value="ECO:0007669"/>
    <property type="project" value="UniProtKB-SubCell"/>
</dbReference>
<evidence type="ECO:0000256" key="5">
    <source>
        <dbReference type="ARBA" id="ARBA00022989"/>
    </source>
</evidence>
<evidence type="ECO:0000256" key="7">
    <source>
        <dbReference type="SAM" id="Phobius"/>
    </source>
</evidence>
<evidence type="ECO:0000313" key="8">
    <source>
        <dbReference type="EMBL" id="ANY70676.1"/>
    </source>
</evidence>
<feature type="transmembrane region" description="Helical" evidence="7">
    <location>
        <begin position="170"/>
        <end position="189"/>
    </location>
</feature>
<protein>
    <recommendedName>
        <fullName evidence="9">Sulfate exporter family transporter</fullName>
    </recommendedName>
</protein>
<name>A0A1B2DSJ8_9BACL</name>
<feature type="transmembrane region" description="Helical" evidence="7">
    <location>
        <begin position="111"/>
        <end position="130"/>
    </location>
</feature>
<feature type="transmembrane region" description="Helical" evidence="7">
    <location>
        <begin position="231"/>
        <end position="252"/>
    </location>
</feature>
<evidence type="ECO:0008006" key="9">
    <source>
        <dbReference type="Google" id="ProtNLM"/>
    </source>
</evidence>
<keyword evidence="3" id="KW-1003">Cell membrane</keyword>
<comment type="similarity">
    <text evidence="2">Belongs to the UPF0324 family.</text>
</comment>
<feature type="transmembrane region" description="Helical" evidence="7">
    <location>
        <begin position="335"/>
        <end position="355"/>
    </location>
</feature>
<dbReference type="AlphaFoldDB" id="A0A1B2DSJ8"/>
<feature type="transmembrane region" description="Helical" evidence="7">
    <location>
        <begin position="273"/>
        <end position="293"/>
    </location>
</feature>
<feature type="transmembrane region" description="Helical" evidence="7">
    <location>
        <begin position="137"/>
        <end position="158"/>
    </location>
</feature>
<dbReference type="EMBL" id="CP016808">
    <property type="protein sequence ID" value="ANY70676.1"/>
    <property type="molecule type" value="Genomic_DNA"/>
</dbReference>
<dbReference type="PANTHER" id="PTHR30106">
    <property type="entry name" value="INNER MEMBRANE PROTEIN YEIH-RELATED"/>
    <property type="match status" value="1"/>
</dbReference>
<comment type="subcellular location">
    <subcellularLocation>
        <location evidence="1">Cell membrane</location>
        <topology evidence="1">Multi-pass membrane protein</topology>
    </subcellularLocation>
</comment>
<gene>
    <name evidence="8" type="ORF">BBD42_10215</name>
</gene>
<evidence type="ECO:0000256" key="6">
    <source>
        <dbReference type="ARBA" id="ARBA00023136"/>
    </source>
</evidence>
<feature type="transmembrane region" description="Helical" evidence="7">
    <location>
        <begin position="53"/>
        <end position="75"/>
    </location>
</feature>
<keyword evidence="6 7" id="KW-0472">Membrane</keyword>
<evidence type="ECO:0000256" key="2">
    <source>
        <dbReference type="ARBA" id="ARBA00007977"/>
    </source>
</evidence>
<keyword evidence="5 7" id="KW-1133">Transmembrane helix</keyword>
<reference evidence="8" key="1">
    <citation type="submission" date="2016-08" db="EMBL/GenBank/DDBJ databases">
        <title>Complete Genome Seqeunce of Paenibacillus sp. BIHB 4019 from tea rhizoplane.</title>
        <authorList>
            <person name="Thakur R."/>
            <person name="Swarnkar M.K."/>
            <person name="Gulati A."/>
        </authorList>
    </citation>
    <scope>NUCLEOTIDE SEQUENCE [LARGE SCALE GENOMIC DNA]</scope>
    <source>
        <strain evidence="8">BIHB4019</strain>
    </source>
</reference>
<dbReference type="PANTHER" id="PTHR30106:SF2">
    <property type="entry name" value="UPF0324 INNER MEMBRANE PROTEIN YEIH"/>
    <property type="match status" value="1"/>
</dbReference>
<keyword evidence="4 7" id="KW-0812">Transmembrane</keyword>
<sequence>MMTQPSSEKTEPQGALSRHAKGHAAAWLGGVALTAAFASAAYALAMLPGFSRIGPMAIALIAAVLFRQFVGYPAFLRIGIQFSSKQLLRLAIILFGLKLNMTVLLEQGTGLLLQAAATILFSALFTLLVARKLKADMPLSLLLGIGTGICGAAAIAAVSPILKARGEDTAASVGLVALVGTIAALAYTALQPLLPLSAEQYGIWAGISLHEIAHVALAAEPAGQDAVALALLAKLSRVFLLVPVSFILMAIMNRRPGKGASTQEMKARPEVPWFLLGFIALSLFGSMTAGTTLELSARALGSLSTITTILLTMAMVGLGLNVNLRELRSRALRPLLAMIITSVLLSILSLLFIMWR</sequence>
<evidence type="ECO:0000256" key="4">
    <source>
        <dbReference type="ARBA" id="ARBA00022692"/>
    </source>
</evidence>
<evidence type="ECO:0000256" key="3">
    <source>
        <dbReference type="ARBA" id="ARBA00022475"/>
    </source>
</evidence>